<dbReference type="Proteomes" id="UP000587760">
    <property type="component" value="Unassembled WGS sequence"/>
</dbReference>
<dbReference type="PANTHER" id="PTHR48090">
    <property type="entry name" value="UNDECAPRENYL-PHOSPHATE 4-DEOXY-4-FORMAMIDO-L-ARABINOSE TRANSFERASE-RELATED"/>
    <property type="match status" value="1"/>
</dbReference>
<dbReference type="AlphaFoldDB" id="A0A841R8T2"/>
<keyword evidence="1" id="KW-0808">Transferase</keyword>
<gene>
    <name evidence="1" type="ORF">HNR50_001429</name>
</gene>
<accession>A0A841R8T2</accession>
<evidence type="ECO:0000313" key="2">
    <source>
        <dbReference type="Proteomes" id="UP000587760"/>
    </source>
</evidence>
<dbReference type="InterPro" id="IPR050256">
    <property type="entry name" value="Glycosyltransferase_2"/>
</dbReference>
<dbReference type="InterPro" id="IPR029044">
    <property type="entry name" value="Nucleotide-diphossugar_trans"/>
</dbReference>
<dbReference type="SUPFAM" id="SSF53448">
    <property type="entry name" value="Nucleotide-diphospho-sugar transferases"/>
    <property type="match status" value="1"/>
</dbReference>
<evidence type="ECO:0000313" key="1">
    <source>
        <dbReference type="EMBL" id="MBB6479771.1"/>
    </source>
</evidence>
<reference evidence="1 2" key="1">
    <citation type="submission" date="2020-08" db="EMBL/GenBank/DDBJ databases">
        <title>Genomic Encyclopedia of Type Strains, Phase IV (KMG-IV): sequencing the most valuable type-strain genomes for metagenomic binning, comparative biology and taxonomic classification.</title>
        <authorList>
            <person name="Goeker M."/>
        </authorList>
    </citation>
    <scope>NUCLEOTIDE SEQUENCE [LARGE SCALE GENOMIC DNA]</scope>
    <source>
        <strain evidence="1 2">DSM 2461</strain>
    </source>
</reference>
<organism evidence="1 2">
    <name type="scientific">Spirochaeta isovalerica</name>
    <dbReference type="NCBI Taxonomy" id="150"/>
    <lineage>
        <taxon>Bacteria</taxon>
        <taxon>Pseudomonadati</taxon>
        <taxon>Spirochaetota</taxon>
        <taxon>Spirochaetia</taxon>
        <taxon>Spirochaetales</taxon>
        <taxon>Spirochaetaceae</taxon>
        <taxon>Spirochaeta</taxon>
    </lineage>
</organism>
<name>A0A841R8T2_9SPIO</name>
<dbReference type="Gene3D" id="3.90.550.10">
    <property type="entry name" value="Spore Coat Polysaccharide Biosynthesis Protein SpsA, Chain A"/>
    <property type="match status" value="1"/>
</dbReference>
<comment type="caution">
    <text evidence="1">The sequence shown here is derived from an EMBL/GenBank/DDBJ whole genome shotgun (WGS) entry which is preliminary data.</text>
</comment>
<keyword evidence="2" id="KW-1185">Reference proteome</keyword>
<protein>
    <submittedName>
        <fullName evidence="1">Glycosyltransferase involved in cell wall biosynthesis</fullName>
    </submittedName>
</protein>
<proteinExistence type="predicted"/>
<dbReference type="EMBL" id="JACHGJ010000002">
    <property type="protein sequence ID" value="MBB6479771.1"/>
    <property type="molecule type" value="Genomic_DNA"/>
</dbReference>
<sequence>MDDDLQHPPELIPELISRVSDGADLVYAVSRGKGRPFLLRGGTALNSLFFTLFLRKPSRVEIGSYRIFTRSLVDRIKGEKRAFIYVSALVFRLRPGAEVRSFRFSKVPSVHREPSRFSFRGRVRLFSRLFRHYGPFRFLFLHHGEPYRIEEVL</sequence>
<dbReference type="GO" id="GO:0016740">
    <property type="term" value="F:transferase activity"/>
    <property type="evidence" value="ECO:0007669"/>
    <property type="project" value="UniProtKB-KW"/>
</dbReference>